<feature type="domain" description="Retrovirus-related Pol polyprotein from transposon TNT 1-94-like beta-barrel" evidence="3">
    <location>
        <begin position="422"/>
        <end position="459"/>
    </location>
</feature>
<organism evidence="4">
    <name type="scientific">Petunia hybrida</name>
    <name type="common">Petunia</name>
    <dbReference type="NCBI Taxonomy" id="4102"/>
    <lineage>
        <taxon>Eukaryota</taxon>
        <taxon>Viridiplantae</taxon>
        <taxon>Streptophyta</taxon>
        <taxon>Embryophyta</taxon>
        <taxon>Tracheophyta</taxon>
        <taxon>Spermatophyta</taxon>
        <taxon>Magnoliopsida</taxon>
        <taxon>eudicotyledons</taxon>
        <taxon>Gunneridae</taxon>
        <taxon>Pentapetalae</taxon>
        <taxon>asterids</taxon>
        <taxon>lamiids</taxon>
        <taxon>Solanales</taxon>
        <taxon>Solanaceae</taxon>
        <taxon>Petunioideae</taxon>
        <taxon>Petunia</taxon>
    </lineage>
</organism>
<dbReference type="InterPro" id="IPR054722">
    <property type="entry name" value="PolX-like_BBD"/>
</dbReference>
<evidence type="ECO:0000256" key="1">
    <source>
        <dbReference type="SAM" id="MobiDB-lite"/>
    </source>
</evidence>
<reference evidence="4" key="1">
    <citation type="journal article" date="2005" name="Gene">
        <title>Two novel transposable elements in a cytochrome P450 gene govern anthocyanin biosynthesis of commercial petunias.</title>
        <authorList>
            <person name="Matsubara K."/>
            <person name="Kodama H."/>
            <person name="Kokubun H."/>
            <person name="Watanabe H."/>
            <person name="Ando T."/>
        </authorList>
    </citation>
    <scope>NUCLEOTIDE SEQUENCE</scope>
</reference>
<feature type="compositionally biased region" description="Low complexity" evidence="1">
    <location>
        <begin position="267"/>
        <end position="288"/>
    </location>
</feature>
<protein>
    <submittedName>
        <fullName evidence="4">Polypeptide with a gag-like domain</fullName>
    </submittedName>
</protein>
<dbReference type="PANTHER" id="PTHR37610">
    <property type="entry name" value="CCHC-TYPE DOMAIN-CONTAINING PROTEIN"/>
    <property type="match status" value="1"/>
</dbReference>
<dbReference type="PANTHER" id="PTHR37610:SF6">
    <property type="entry name" value="GAG-POLYPEPTIDE OF LTR COPIA-TYPE-RELATED"/>
    <property type="match status" value="1"/>
</dbReference>
<dbReference type="InterPro" id="IPR029472">
    <property type="entry name" value="Copia-like_N"/>
</dbReference>
<feature type="domain" description="Retrotransposon Copia-like N-terminal" evidence="2">
    <location>
        <begin position="41"/>
        <end position="87"/>
    </location>
</feature>
<feature type="compositionally biased region" description="Polar residues" evidence="1">
    <location>
        <begin position="332"/>
        <end position="357"/>
    </location>
</feature>
<evidence type="ECO:0000259" key="3">
    <source>
        <dbReference type="Pfam" id="PF22936"/>
    </source>
</evidence>
<dbReference type="AlphaFoldDB" id="Q4W6T8"/>
<feature type="region of interest" description="Disordered" evidence="1">
    <location>
        <begin position="318"/>
        <end position="357"/>
    </location>
</feature>
<dbReference type="EMBL" id="AB196430">
    <property type="protein sequence ID" value="BAD99219.1"/>
    <property type="molecule type" value="Genomic_DNA"/>
</dbReference>
<proteinExistence type="predicted"/>
<evidence type="ECO:0000259" key="2">
    <source>
        <dbReference type="Pfam" id="PF14244"/>
    </source>
</evidence>
<evidence type="ECO:0000313" key="4">
    <source>
        <dbReference type="EMBL" id="BAD99219.1"/>
    </source>
</evidence>
<feature type="region of interest" description="Disordered" evidence="1">
    <location>
        <begin position="267"/>
        <end position="297"/>
    </location>
</feature>
<name>Q4W6T8_PETHY</name>
<dbReference type="Pfam" id="PF22936">
    <property type="entry name" value="Pol_BBD"/>
    <property type="match status" value="1"/>
</dbReference>
<dbReference type="Pfam" id="PF14244">
    <property type="entry name" value="Retrotran_gag_3"/>
    <property type="match status" value="1"/>
</dbReference>
<feature type="region of interest" description="Disordered" evidence="1">
    <location>
        <begin position="1"/>
        <end position="25"/>
    </location>
</feature>
<sequence>MANLPAPPGIVPSGTGSSSGSRDENSPLKVLDINHPYYLASSDAPGMNLINTSFDGSSYGNWKRGVLISLSAKNKLGFITGAYKKPDKEDLLFEQWRRCSDMVLAWLLNSLSKEIAESVLYSQTAQELWQELEQRYGQIDGTKMFQLQRELNNVSQGTNDVAAYFNKLKRIWDQMKVLNTFMVCSCECNCEAKGHNAKMQEDQQLIQFLMGLNEVYSGIRGNILMMKPLPSTAQAYSIISHEETQRGIAAGNNVSTDSAAFNASTQNWNNQRNNYDNRARNQNYNNRRNNYEGRRSNQNNSYCTYCRTSGHVREECRKLNGRDNRNRRPAGNPNTQANAAYEGNTMQRNGNTPENTSAGSVNAQGFTKEQCEQLIQMLQSAHSISSTASCSEVNNSAANFVGKYAANHTYTNCFSTLTTNFWIIDSGASQHMTHDKSILHNIRELPVPILVNLPNSYKLKFLM</sequence>
<accession>Q4W6T8</accession>
<feature type="compositionally biased region" description="Pro residues" evidence="1">
    <location>
        <begin position="1"/>
        <end position="10"/>
    </location>
</feature>